<reference evidence="1 2" key="1">
    <citation type="journal article" date="2014" name="J. Infect. Dis.">
        <title>Molecular characterization of a novel botulinum neurotoxin type H gene.</title>
        <authorList>
            <person name="Dover N."/>
            <person name="Barash J.R."/>
            <person name="Hill K.K."/>
            <person name="Xie G."/>
            <person name="Arnon S.S."/>
        </authorList>
    </citation>
    <scope>NUCLEOTIDE SEQUENCE [LARGE SCALE GENOMIC DNA]</scope>
    <source>
        <strain evidence="1 2">IBCA10-7060</strain>
    </source>
</reference>
<accession>A0ABD7CMN4</accession>
<sequence>MKIRKEEFVKSILKAQAKRRRKRENEYKAAVIESMNRCRKKSSKRHIRLEGQR</sequence>
<protein>
    <recommendedName>
        <fullName evidence="3">Transcriptional regulator</fullName>
    </recommendedName>
</protein>
<organism evidence="1 2">
    <name type="scientific">Clostridium botulinum</name>
    <dbReference type="NCBI Taxonomy" id="1491"/>
    <lineage>
        <taxon>Bacteria</taxon>
        <taxon>Bacillati</taxon>
        <taxon>Bacillota</taxon>
        <taxon>Clostridia</taxon>
        <taxon>Eubacteriales</taxon>
        <taxon>Clostridiaceae</taxon>
        <taxon>Clostridium</taxon>
    </lineage>
</organism>
<dbReference type="RefSeq" id="WP_014521172.1">
    <property type="nucleotide sequence ID" value="NZ_CP069280.1"/>
</dbReference>
<dbReference type="AlphaFoldDB" id="A0ABD7CMN4"/>
<evidence type="ECO:0000313" key="2">
    <source>
        <dbReference type="Proteomes" id="UP000663464"/>
    </source>
</evidence>
<evidence type="ECO:0000313" key="1">
    <source>
        <dbReference type="EMBL" id="QRI54044.1"/>
    </source>
</evidence>
<proteinExistence type="predicted"/>
<dbReference type="EMBL" id="CP069280">
    <property type="protein sequence ID" value="QRI54044.1"/>
    <property type="molecule type" value="Genomic_DNA"/>
</dbReference>
<dbReference type="Proteomes" id="UP000663464">
    <property type="component" value="Chromosome"/>
</dbReference>
<gene>
    <name evidence="1" type="ORF">JQS73_02680</name>
</gene>
<evidence type="ECO:0008006" key="3">
    <source>
        <dbReference type="Google" id="ProtNLM"/>
    </source>
</evidence>
<name>A0ABD7CMN4_CLOBO</name>